<dbReference type="GO" id="GO:0005829">
    <property type="term" value="C:cytosol"/>
    <property type="evidence" value="ECO:0007669"/>
    <property type="project" value="TreeGrafter"/>
</dbReference>
<dbReference type="Gene3D" id="1.10.8.50">
    <property type="match status" value="1"/>
</dbReference>
<dbReference type="InterPro" id="IPR047806">
    <property type="entry name" value="IHF_actinobact"/>
</dbReference>
<evidence type="ECO:0000259" key="7">
    <source>
        <dbReference type="PROSITE" id="PS50052"/>
    </source>
</evidence>
<dbReference type="Pfam" id="PF22525">
    <property type="entry name" value="H2TH_5"/>
    <property type="match status" value="1"/>
</dbReference>
<evidence type="ECO:0000256" key="6">
    <source>
        <dbReference type="ARBA" id="ARBA00022840"/>
    </source>
</evidence>
<dbReference type="GO" id="GO:0005524">
    <property type="term" value="F:ATP binding"/>
    <property type="evidence" value="ECO:0007669"/>
    <property type="project" value="UniProtKB-KW"/>
</dbReference>
<dbReference type="EC" id="2.7.4.8" evidence="2"/>
<evidence type="ECO:0000256" key="2">
    <source>
        <dbReference type="ARBA" id="ARBA00012961"/>
    </source>
</evidence>
<dbReference type="HAMAP" id="MF_00328">
    <property type="entry name" value="Guanylate_kinase"/>
    <property type="match status" value="1"/>
</dbReference>
<dbReference type="InterPro" id="IPR020590">
    <property type="entry name" value="Guanylate_kinase_CS"/>
</dbReference>
<keyword evidence="5" id="KW-0418">Kinase</keyword>
<protein>
    <recommendedName>
        <fullName evidence="2">guanylate kinase</fullName>
        <ecNumber evidence="2">2.7.4.8</ecNumber>
    </recommendedName>
</protein>
<dbReference type="Gene3D" id="3.30.63.10">
    <property type="entry name" value="Guanylate Kinase phosphate binding domain"/>
    <property type="match status" value="1"/>
</dbReference>
<dbReference type="InterPro" id="IPR010979">
    <property type="entry name" value="Ribosomal_uS13-like_H2TH"/>
</dbReference>
<dbReference type="Pfam" id="PF00625">
    <property type="entry name" value="Guanylate_kin"/>
    <property type="match status" value="1"/>
</dbReference>
<organism evidence="8">
    <name type="scientific">freshwater metagenome</name>
    <dbReference type="NCBI Taxonomy" id="449393"/>
    <lineage>
        <taxon>unclassified sequences</taxon>
        <taxon>metagenomes</taxon>
        <taxon>ecological metagenomes</taxon>
    </lineage>
</organism>
<dbReference type="InterPro" id="IPR055201">
    <property type="entry name" value="IHF-like_H2TH"/>
</dbReference>
<proteinExistence type="inferred from homology"/>
<dbReference type="PROSITE" id="PS50052">
    <property type="entry name" value="GUANYLATE_KINASE_2"/>
    <property type="match status" value="1"/>
</dbReference>
<dbReference type="SUPFAM" id="SSF46946">
    <property type="entry name" value="S13-like H2TH domain"/>
    <property type="match status" value="1"/>
</dbReference>
<keyword evidence="4" id="KW-0547">Nucleotide-binding</keyword>
<dbReference type="FunFam" id="3.30.63.10:FF:000002">
    <property type="entry name" value="Guanylate kinase 1"/>
    <property type="match status" value="1"/>
</dbReference>
<dbReference type="CDD" id="cd00071">
    <property type="entry name" value="GMPK"/>
    <property type="match status" value="1"/>
</dbReference>
<dbReference type="InterPro" id="IPR027417">
    <property type="entry name" value="P-loop_NTPase"/>
</dbReference>
<reference evidence="8" key="1">
    <citation type="submission" date="2020-05" db="EMBL/GenBank/DDBJ databases">
        <authorList>
            <person name="Chiriac C."/>
            <person name="Salcher M."/>
            <person name="Ghai R."/>
            <person name="Kavagutti S V."/>
        </authorList>
    </citation>
    <scope>NUCLEOTIDE SEQUENCE</scope>
</reference>
<dbReference type="NCBIfam" id="NF041260">
    <property type="entry name" value="actino_IHF"/>
    <property type="match status" value="1"/>
</dbReference>
<evidence type="ECO:0000313" key="8">
    <source>
        <dbReference type="EMBL" id="CAB4366925.1"/>
    </source>
</evidence>
<dbReference type="GO" id="GO:0003676">
    <property type="term" value="F:nucleic acid binding"/>
    <property type="evidence" value="ECO:0007669"/>
    <property type="project" value="InterPro"/>
</dbReference>
<dbReference type="PROSITE" id="PS00856">
    <property type="entry name" value="GUANYLATE_KINASE_1"/>
    <property type="match status" value="1"/>
</dbReference>
<dbReference type="PANTHER" id="PTHR23117">
    <property type="entry name" value="GUANYLATE KINASE-RELATED"/>
    <property type="match status" value="1"/>
</dbReference>
<sequence>MGAPPFLTPEQRARALAKAKESRKARALLKLRVKSQELSISDVIRLSSEDEVIAKMRVLELVESIPGVGKIRAKAILERLQISLTRRIMGLGRHQIEALTKEFTIPKATQRGKLLVLSGPGGVGKSTVAKALRSSSALHVSVSATTRKPRFNEVEGIDYHFLSPEEFEEAVARNEFLEWAEFAGNRYGTPRRAVEDALDAGESVLLEIEISGARQVKEKMPDAILIFLEPPTWEELVSRLEGRGTDSPERRAARLSLAQEEMAAASFFDKVLINEEVEKVVASLIELASV</sequence>
<dbReference type="AlphaFoldDB" id="A0A6J6ADL0"/>
<feature type="domain" description="Guanylate kinase-like" evidence="7">
    <location>
        <begin position="112"/>
        <end position="289"/>
    </location>
</feature>
<accession>A0A6J6ADL0</accession>
<dbReference type="SMART" id="SM00072">
    <property type="entry name" value="GuKc"/>
    <property type="match status" value="1"/>
</dbReference>
<dbReference type="InterPro" id="IPR008144">
    <property type="entry name" value="Guanylate_kin-like_dom"/>
</dbReference>
<evidence type="ECO:0000256" key="5">
    <source>
        <dbReference type="ARBA" id="ARBA00022777"/>
    </source>
</evidence>
<dbReference type="PANTHER" id="PTHR23117:SF13">
    <property type="entry name" value="GUANYLATE KINASE"/>
    <property type="match status" value="1"/>
</dbReference>
<dbReference type="InterPro" id="IPR008145">
    <property type="entry name" value="GK/Ca_channel_bsu"/>
</dbReference>
<evidence type="ECO:0000256" key="3">
    <source>
        <dbReference type="ARBA" id="ARBA00022679"/>
    </source>
</evidence>
<dbReference type="Gene3D" id="3.40.50.300">
    <property type="entry name" value="P-loop containing nucleotide triphosphate hydrolases"/>
    <property type="match status" value="1"/>
</dbReference>
<dbReference type="GO" id="GO:0004385">
    <property type="term" value="F:GMP kinase activity"/>
    <property type="evidence" value="ECO:0007669"/>
    <property type="project" value="UniProtKB-EC"/>
</dbReference>
<keyword evidence="6" id="KW-0067">ATP-binding</keyword>
<gene>
    <name evidence="8" type="ORF">UFOPK4180_00520</name>
</gene>
<evidence type="ECO:0000256" key="1">
    <source>
        <dbReference type="ARBA" id="ARBA00005790"/>
    </source>
</evidence>
<keyword evidence="3" id="KW-0808">Transferase</keyword>
<dbReference type="NCBIfam" id="TIGR03263">
    <property type="entry name" value="guanyl_kin"/>
    <property type="match status" value="1"/>
</dbReference>
<comment type="similarity">
    <text evidence="1">Belongs to the guanylate kinase family.</text>
</comment>
<dbReference type="SUPFAM" id="SSF52540">
    <property type="entry name" value="P-loop containing nucleoside triphosphate hydrolases"/>
    <property type="match status" value="1"/>
</dbReference>
<name>A0A6J6ADL0_9ZZZZ</name>
<dbReference type="InterPro" id="IPR017665">
    <property type="entry name" value="Guanylate_kinase"/>
</dbReference>
<dbReference type="EMBL" id="CAESPC010000068">
    <property type="protein sequence ID" value="CAB4366925.1"/>
    <property type="molecule type" value="Genomic_DNA"/>
</dbReference>
<evidence type="ECO:0000256" key="4">
    <source>
        <dbReference type="ARBA" id="ARBA00022741"/>
    </source>
</evidence>